<protein>
    <submittedName>
        <fullName evidence="2">Uncharacterized protein</fullName>
    </submittedName>
</protein>
<sequence>MSLNAIDPALLDKLKGFSRKELFSAKAQAAKKEEKDNDDDIEFDDIDLGDEADWLDEEEEVED</sequence>
<dbReference type="KEGG" id="pxi:J5O05_20430"/>
<feature type="compositionally biased region" description="Acidic residues" evidence="1">
    <location>
        <begin position="36"/>
        <end position="63"/>
    </location>
</feature>
<dbReference type="Proteomes" id="UP000664904">
    <property type="component" value="Plasmid unnamed5"/>
</dbReference>
<name>A0A975DJV6_9GAMM</name>
<evidence type="ECO:0000313" key="3">
    <source>
        <dbReference type="Proteomes" id="UP000664904"/>
    </source>
</evidence>
<keyword evidence="2" id="KW-0614">Plasmid</keyword>
<reference evidence="2" key="1">
    <citation type="submission" date="2021-03" db="EMBL/GenBank/DDBJ databases">
        <title>Complete Genome of Pseudoalteromonas xiamenensis STKMTI.2, a new potential marine bacterium producing anti-Vibrio compounds.</title>
        <authorList>
            <person name="Handayani D.P."/>
            <person name="Isnansetyo A."/>
            <person name="Istiqomah I."/>
            <person name="Jumina J."/>
        </authorList>
    </citation>
    <scope>NUCLEOTIDE SEQUENCE</scope>
    <source>
        <strain evidence="2">STKMTI.2</strain>
        <plasmid evidence="2">unnamed5</plasmid>
    </source>
</reference>
<accession>A0A975DJV6</accession>
<evidence type="ECO:0000256" key="1">
    <source>
        <dbReference type="SAM" id="MobiDB-lite"/>
    </source>
</evidence>
<evidence type="ECO:0000313" key="2">
    <source>
        <dbReference type="EMBL" id="QTH73168.1"/>
    </source>
</evidence>
<feature type="region of interest" description="Disordered" evidence="1">
    <location>
        <begin position="29"/>
        <end position="63"/>
    </location>
</feature>
<organism evidence="2 3">
    <name type="scientific">Pseudoalteromonas xiamenensis</name>
    <dbReference type="NCBI Taxonomy" id="882626"/>
    <lineage>
        <taxon>Bacteria</taxon>
        <taxon>Pseudomonadati</taxon>
        <taxon>Pseudomonadota</taxon>
        <taxon>Gammaproteobacteria</taxon>
        <taxon>Alteromonadales</taxon>
        <taxon>Pseudoalteromonadaceae</taxon>
        <taxon>Pseudoalteromonas</taxon>
    </lineage>
</organism>
<dbReference type="EMBL" id="CP072135">
    <property type="protein sequence ID" value="QTH73168.1"/>
    <property type="molecule type" value="Genomic_DNA"/>
</dbReference>
<dbReference type="AlphaFoldDB" id="A0A975DJV6"/>
<geneLocation type="plasmid" evidence="2 3">
    <name>unnamed5</name>
</geneLocation>
<dbReference type="RefSeq" id="WP_208844787.1">
    <property type="nucleotide sequence ID" value="NZ_CP072135.1"/>
</dbReference>
<keyword evidence="3" id="KW-1185">Reference proteome</keyword>
<gene>
    <name evidence="2" type="ORF">J5O05_20430</name>
</gene>
<proteinExistence type="predicted"/>